<dbReference type="RefSeq" id="WP_171625168.1">
    <property type="nucleotide sequence ID" value="NZ_JABBPG010000002.1"/>
</dbReference>
<proteinExistence type="predicted"/>
<evidence type="ECO:0000256" key="2">
    <source>
        <dbReference type="PROSITE-ProRule" id="PRU00339"/>
    </source>
</evidence>
<keyword evidence="1" id="KW-0808">Transferase</keyword>
<dbReference type="AlphaFoldDB" id="A0A849VB52"/>
<dbReference type="InterPro" id="IPR026634">
    <property type="entry name" value="TPST-like"/>
</dbReference>
<dbReference type="Pfam" id="PF13432">
    <property type="entry name" value="TPR_16"/>
    <property type="match status" value="1"/>
</dbReference>
<accession>A0A849VB52</accession>
<dbReference type="GO" id="GO:0008476">
    <property type="term" value="F:protein-tyrosine sulfotransferase activity"/>
    <property type="evidence" value="ECO:0007669"/>
    <property type="project" value="InterPro"/>
</dbReference>
<reference evidence="3 4" key="1">
    <citation type="submission" date="2020-04" db="EMBL/GenBank/DDBJ databases">
        <title>Pseudoalteromonas caenipelagi sp. nov., isolated from a tidal flat.</title>
        <authorList>
            <person name="Park S."/>
            <person name="Yoon J.-H."/>
        </authorList>
    </citation>
    <scope>NUCLEOTIDE SEQUENCE [LARGE SCALE GENOMIC DNA]</scope>
    <source>
        <strain evidence="3 4">JBTF-M23</strain>
    </source>
</reference>
<evidence type="ECO:0000313" key="3">
    <source>
        <dbReference type="EMBL" id="NOU50088.1"/>
    </source>
</evidence>
<dbReference type="InterPro" id="IPR019734">
    <property type="entry name" value="TPR_rpt"/>
</dbReference>
<sequence>MLLIDRANELMDEHRLREAEFMFKAVLKENNRNGAALFGLGRLCIRLEDYDSAIYYLRRACENLPKQLEPLFTLAHCFIQVGSPVDAKTVLEYTLNVAQHSARAHYELGQFYLDYGFISQAKTVFSQGITCQNEEVTPYIFRELVQLASTHSLSSFITPLEKLLEEYDDKGLNIVTYYALGKCHHRLGHYDQAFEYFKLANSTQLQYCDFRTKDMLPLFEQIKQHFDSAFFEKATDRVTTTFIPTFIIGLPRTGSTLLEQMLVQHSCIGSIGENTALSDTIVPYLIKRSEAPFPYCFSNLSTSASDYCRSLYIDEIKKHRVPDEVVINKLPANFQNIGMIYRLFPDARFIHLTRDFGATAWSVYSNHFDANEPYFCSLNEFKLYAEAEIDLMAHFEKCIPKNILTLSYESLVAQPEKMINRVLRFLGQEYEPECMEYYEDHRPVNTLSKAQVRKPISKAPLTNWHHYKKNMIELLNDEQTDQSEQTNPVSP</sequence>
<dbReference type="SUPFAM" id="SSF48452">
    <property type="entry name" value="TPR-like"/>
    <property type="match status" value="1"/>
</dbReference>
<gene>
    <name evidence="3" type="ORF">HG263_05985</name>
</gene>
<feature type="repeat" description="TPR" evidence="2">
    <location>
        <begin position="174"/>
        <end position="207"/>
    </location>
</feature>
<keyword evidence="4" id="KW-1185">Reference proteome</keyword>
<dbReference type="PROSITE" id="PS50005">
    <property type="entry name" value="TPR"/>
    <property type="match status" value="2"/>
</dbReference>
<comment type="caution">
    <text evidence="3">The sequence shown here is derived from an EMBL/GenBank/DDBJ whole genome shotgun (WGS) entry which is preliminary data.</text>
</comment>
<dbReference type="SUPFAM" id="SSF52540">
    <property type="entry name" value="P-loop containing nucleoside triphosphate hydrolases"/>
    <property type="match status" value="1"/>
</dbReference>
<evidence type="ECO:0000313" key="4">
    <source>
        <dbReference type="Proteomes" id="UP000586305"/>
    </source>
</evidence>
<dbReference type="PANTHER" id="PTHR12788">
    <property type="entry name" value="PROTEIN-TYROSINE SULFOTRANSFERASE 2"/>
    <property type="match status" value="1"/>
</dbReference>
<evidence type="ECO:0000256" key="1">
    <source>
        <dbReference type="ARBA" id="ARBA00022679"/>
    </source>
</evidence>
<protein>
    <submittedName>
        <fullName evidence="3">Tetratricopeptide repeat protein</fullName>
    </submittedName>
</protein>
<feature type="repeat" description="TPR" evidence="2">
    <location>
        <begin position="34"/>
        <end position="67"/>
    </location>
</feature>
<dbReference type="Gene3D" id="1.25.40.10">
    <property type="entry name" value="Tetratricopeptide repeat domain"/>
    <property type="match status" value="1"/>
</dbReference>
<keyword evidence="2" id="KW-0802">TPR repeat</keyword>
<dbReference type="SMART" id="SM00028">
    <property type="entry name" value="TPR"/>
    <property type="match status" value="3"/>
</dbReference>
<dbReference type="Pfam" id="PF13469">
    <property type="entry name" value="Sulfotransfer_3"/>
    <property type="match status" value="1"/>
</dbReference>
<dbReference type="Gene3D" id="3.40.50.300">
    <property type="entry name" value="P-loop containing nucleotide triphosphate hydrolases"/>
    <property type="match status" value="1"/>
</dbReference>
<organism evidence="3 4">
    <name type="scientific">Pseudoalteromonas caenipelagi</name>
    <dbReference type="NCBI Taxonomy" id="2726988"/>
    <lineage>
        <taxon>Bacteria</taxon>
        <taxon>Pseudomonadati</taxon>
        <taxon>Pseudomonadota</taxon>
        <taxon>Gammaproteobacteria</taxon>
        <taxon>Alteromonadales</taxon>
        <taxon>Pseudoalteromonadaceae</taxon>
        <taxon>Pseudoalteromonas</taxon>
    </lineage>
</organism>
<name>A0A849VB52_9GAMM</name>
<dbReference type="InterPro" id="IPR027417">
    <property type="entry name" value="P-loop_NTPase"/>
</dbReference>
<dbReference type="PANTHER" id="PTHR12788:SF10">
    <property type="entry name" value="PROTEIN-TYROSINE SULFOTRANSFERASE"/>
    <property type="match status" value="1"/>
</dbReference>
<dbReference type="EMBL" id="JABBPG010000002">
    <property type="protein sequence ID" value="NOU50088.1"/>
    <property type="molecule type" value="Genomic_DNA"/>
</dbReference>
<dbReference type="Pfam" id="PF13181">
    <property type="entry name" value="TPR_8"/>
    <property type="match status" value="1"/>
</dbReference>
<dbReference type="Proteomes" id="UP000586305">
    <property type="component" value="Unassembled WGS sequence"/>
</dbReference>
<dbReference type="InterPro" id="IPR011990">
    <property type="entry name" value="TPR-like_helical_dom_sf"/>
</dbReference>